<geneLocation type="plasmid" evidence="6 7">
    <name>pPP4</name>
</geneLocation>
<evidence type="ECO:0000313" key="6">
    <source>
        <dbReference type="EMBL" id="BDD01854.1"/>
    </source>
</evidence>
<dbReference type="EMBL" id="AP025296">
    <property type="protein sequence ID" value="BDD01854.1"/>
    <property type="molecule type" value="Genomic_DNA"/>
</dbReference>
<dbReference type="InterPro" id="IPR028976">
    <property type="entry name" value="CheC-like_sf"/>
</dbReference>
<dbReference type="Gene3D" id="3.40.50.2300">
    <property type="match status" value="1"/>
</dbReference>
<keyword evidence="3" id="KW-0597">Phosphoprotein</keyword>
<proteinExistence type="predicted"/>
<feature type="modified residue" description="4-aspartylphosphate" evidence="3">
    <location>
        <position position="282"/>
    </location>
</feature>
<reference evidence="6 7" key="1">
    <citation type="submission" date="2021-12" db="EMBL/GenBank/DDBJ databases">
        <title>Genome sequencing of bacteria with rrn-lacking chromosome and rrn-plasmid.</title>
        <authorList>
            <person name="Anda M."/>
            <person name="Iwasaki W."/>
        </authorList>
    </citation>
    <scope>NUCLEOTIDE SEQUENCE [LARGE SCALE GENOMIC DNA]</scope>
    <source>
        <strain evidence="6 7">NBRC 101262</strain>
        <plasmid evidence="6 7">pPP4</plasmid>
    </source>
</reference>
<dbReference type="Gene3D" id="3.60.40.10">
    <property type="entry name" value="PPM-type phosphatase domain"/>
    <property type="match status" value="1"/>
</dbReference>
<evidence type="ECO:0000256" key="3">
    <source>
        <dbReference type="PROSITE-ProRule" id="PRU00169"/>
    </source>
</evidence>
<accession>A0ABM7VLJ3</accession>
<keyword evidence="4" id="KW-0175">Coiled coil</keyword>
<keyword evidence="1" id="KW-0145">Chemotaxis</keyword>
<feature type="coiled-coil region" evidence="4">
    <location>
        <begin position="350"/>
        <end position="377"/>
    </location>
</feature>
<sequence length="680" mass="77841">MNISQIEFDVAKEVINIGLAKAADAMSMFVADKIKLKDFNLSIERVSPRMRVSKKQGEQVTVLTTAIKGQMQGVCFFILNQQEREQLLLKTLPSSLNPESEEAKAMGKAFLMELDNIIAASVVTQFSNLLELQMHGYVPEHDVYTEDELNPALCERLGVNSHLMYFKVILHFEEADISPEFIWSLDAKFMDSVNTFICNPQNQRIFKRVKDNLEQERVSRLNASVNEKMKFVLIDDSTVALAMLTELIESCGHEVISTFQTGEQFLQNEEKVFKSADLIIMDINLMGDLNGIQTMSYYREKYKTPFMYITAHDQYDVLQIAKRTLPWAFLTKPLDIKSLRNQLELFQYNHHAMQSEQEGINEEISRLKEENHSLATKAEMLQISIQELTTTNEHLISATFREREMKEELAELLKLLEETKSTLEVQNSKITESIQYSYRIQQALNTNSDRFKGYFNQSFIFYQPKDVVSGDFPWALKMGDYLYVAAVDCTGHGVPGAMLAIMTNVILKYLCTDISHTTNQILDLLHLEIVDLLQQECEKVKINDGLDISLVRFNTKTNHLQFSGAHLPMFLQQEGTLQMIRGDKMPVGGTQYKNRKPFKAHDFDLKPGDRVFIFSDGLVDQFGESTNRKFGRKQTFDALQDGAAKSLKELENNFISQWKNWQGGAKQIDDVLLIGIEYAT</sequence>
<dbReference type="InterPro" id="IPR001932">
    <property type="entry name" value="PPM-type_phosphatase-like_dom"/>
</dbReference>
<dbReference type="InterPro" id="IPR036457">
    <property type="entry name" value="PPM-type-like_dom_sf"/>
</dbReference>
<dbReference type="PANTHER" id="PTHR43156:SF9">
    <property type="entry name" value="HAMP DOMAIN-CONTAINING PROTEIN"/>
    <property type="match status" value="1"/>
</dbReference>
<dbReference type="InterPro" id="IPR001789">
    <property type="entry name" value="Sig_transdc_resp-reg_receiver"/>
</dbReference>
<evidence type="ECO:0000313" key="7">
    <source>
        <dbReference type="Proteomes" id="UP001354989"/>
    </source>
</evidence>
<protein>
    <recommendedName>
        <fullName evidence="5">Response regulatory domain-containing protein</fullName>
    </recommendedName>
</protein>
<keyword evidence="6" id="KW-0614">Plasmid</keyword>
<dbReference type="InterPro" id="IPR011006">
    <property type="entry name" value="CheY-like_superfamily"/>
</dbReference>
<feature type="coiled-coil region" evidence="4">
    <location>
        <begin position="402"/>
        <end position="429"/>
    </location>
</feature>
<gene>
    <name evidence="6" type="ORF">PEPS_41340</name>
</gene>
<dbReference type="Gene3D" id="3.40.1550.10">
    <property type="entry name" value="CheC-like"/>
    <property type="match status" value="1"/>
</dbReference>
<name>A0ABM7VLJ3_9BACT</name>
<keyword evidence="7" id="KW-1185">Reference proteome</keyword>
<dbReference type="SMART" id="SM00448">
    <property type="entry name" value="REC"/>
    <property type="match status" value="1"/>
</dbReference>
<evidence type="ECO:0000256" key="1">
    <source>
        <dbReference type="ARBA" id="ARBA00022500"/>
    </source>
</evidence>
<dbReference type="PANTHER" id="PTHR43156">
    <property type="entry name" value="STAGE II SPORULATION PROTEIN E-RELATED"/>
    <property type="match status" value="1"/>
</dbReference>
<dbReference type="Pfam" id="PF07228">
    <property type="entry name" value="SpoIIE"/>
    <property type="match status" value="1"/>
</dbReference>
<dbReference type="PROSITE" id="PS50110">
    <property type="entry name" value="RESPONSE_REGULATORY"/>
    <property type="match status" value="1"/>
</dbReference>
<dbReference type="SUPFAM" id="SSF103039">
    <property type="entry name" value="CheC-like"/>
    <property type="match status" value="1"/>
</dbReference>
<evidence type="ECO:0000256" key="4">
    <source>
        <dbReference type="SAM" id="Coils"/>
    </source>
</evidence>
<keyword evidence="2" id="KW-0378">Hydrolase</keyword>
<evidence type="ECO:0000259" key="5">
    <source>
        <dbReference type="PROSITE" id="PS50110"/>
    </source>
</evidence>
<dbReference type="Pfam" id="PF00072">
    <property type="entry name" value="Response_reg"/>
    <property type="match status" value="1"/>
</dbReference>
<dbReference type="RefSeq" id="WP_338399163.1">
    <property type="nucleotide sequence ID" value="NZ_AP025296.1"/>
</dbReference>
<dbReference type="InterPro" id="IPR052016">
    <property type="entry name" value="Bact_Sigma-Reg"/>
</dbReference>
<dbReference type="SUPFAM" id="SSF52172">
    <property type="entry name" value="CheY-like"/>
    <property type="match status" value="1"/>
</dbReference>
<dbReference type="Proteomes" id="UP001354989">
    <property type="component" value="Plasmid pPP4"/>
</dbReference>
<evidence type="ECO:0000256" key="2">
    <source>
        <dbReference type="ARBA" id="ARBA00022801"/>
    </source>
</evidence>
<organism evidence="6 7">
    <name type="scientific">Persicobacter psychrovividus</name>
    <dbReference type="NCBI Taxonomy" id="387638"/>
    <lineage>
        <taxon>Bacteria</taxon>
        <taxon>Pseudomonadati</taxon>
        <taxon>Bacteroidota</taxon>
        <taxon>Cytophagia</taxon>
        <taxon>Cytophagales</taxon>
        <taxon>Persicobacteraceae</taxon>
        <taxon>Persicobacter</taxon>
    </lineage>
</organism>
<feature type="domain" description="Response regulatory" evidence="5">
    <location>
        <begin position="230"/>
        <end position="347"/>
    </location>
</feature>